<evidence type="ECO:0000313" key="7">
    <source>
        <dbReference type="EMBL" id="KAF3008601.1"/>
    </source>
</evidence>
<feature type="transmembrane region" description="Helical" evidence="6">
    <location>
        <begin position="100"/>
        <end position="128"/>
    </location>
</feature>
<keyword evidence="3 6" id="KW-0812">Transmembrane</keyword>
<keyword evidence="8" id="KW-1185">Reference proteome</keyword>
<protein>
    <submittedName>
        <fullName evidence="7">Uncharacterized protein</fullName>
    </submittedName>
</protein>
<evidence type="ECO:0000256" key="6">
    <source>
        <dbReference type="SAM" id="Phobius"/>
    </source>
</evidence>
<reference evidence="7" key="1">
    <citation type="submission" date="2019-04" db="EMBL/GenBank/DDBJ databases">
        <title>Sequencing of skin fungus with MAO and IRED activity.</title>
        <authorList>
            <person name="Marsaioli A.J."/>
            <person name="Bonatto J.M.C."/>
            <person name="Reis Junior O."/>
        </authorList>
    </citation>
    <scope>NUCLEOTIDE SEQUENCE</scope>
    <source>
        <strain evidence="7">30M1</strain>
    </source>
</reference>
<organism evidence="7 8">
    <name type="scientific">Curvularia kusanoi</name>
    <name type="common">Cochliobolus kusanoi</name>
    <dbReference type="NCBI Taxonomy" id="90978"/>
    <lineage>
        <taxon>Eukaryota</taxon>
        <taxon>Fungi</taxon>
        <taxon>Dikarya</taxon>
        <taxon>Ascomycota</taxon>
        <taxon>Pezizomycotina</taxon>
        <taxon>Dothideomycetes</taxon>
        <taxon>Pleosporomycetidae</taxon>
        <taxon>Pleosporales</taxon>
        <taxon>Pleosporineae</taxon>
        <taxon>Pleosporaceae</taxon>
        <taxon>Curvularia</taxon>
    </lineage>
</organism>
<dbReference type="PANTHER" id="PTHR16932">
    <property type="entry name" value="INTERFERON ALPHA-INDUCIBLE PROTEIN 27"/>
    <property type="match status" value="1"/>
</dbReference>
<name>A0A9P4TMI8_CURKU</name>
<dbReference type="EMBL" id="SWKU01000003">
    <property type="protein sequence ID" value="KAF3008601.1"/>
    <property type="molecule type" value="Genomic_DNA"/>
</dbReference>
<dbReference type="InterPro" id="IPR038213">
    <property type="entry name" value="IFI6/IFI27-like_sf"/>
</dbReference>
<evidence type="ECO:0000256" key="1">
    <source>
        <dbReference type="ARBA" id="ARBA00004141"/>
    </source>
</evidence>
<comment type="caution">
    <text evidence="7">The sequence shown here is derived from an EMBL/GenBank/DDBJ whole genome shotgun (WGS) entry which is preliminary data.</text>
</comment>
<dbReference type="OrthoDB" id="440424at2759"/>
<keyword evidence="4 6" id="KW-1133">Transmembrane helix</keyword>
<dbReference type="Pfam" id="PF06140">
    <property type="entry name" value="Ifi-6-16"/>
    <property type="match status" value="1"/>
</dbReference>
<evidence type="ECO:0000256" key="2">
    <source>
        <dbReference type="ARBA" id="ARBA00007262"/>
    </source>
</evidence>
<evidence type="ECO:0000256" key="3">
    <source>
        <dbReference type="ARBA" id="ARBA00022692"/>
    </source>
</evidence>
<dbReference type="AlphaFoldDB" id="A0A9P4TMI8"/>
<evidence type="ECO:0000313" key="8">
    <source>
        <dbReference type="Proteomes" id="UP000801428"/>
    </source>
</evidence>
<evidence type="ECO:0000256" key="5">
    <source>
        <dbReference type="ARBA" id="ARBA00023136"/>
    </source>
</evidence>
<dbReference type="Gene3D" id="6.10.110.10">
    <property type="match status" value="1"/>
</dbReference>
<evidence type="ECO:0000256" key="4">
    <source>
        <dbReference type="ARBA" id="ARBA00022989"/>
    </source>
</evidence>
<gene>
    <name evidence="7" type="ORF">E8E13_007782</name>
</gene>
<dbReference type="GO" id="GO:0016020">
    <property type="term" value="C:membrane"/>
    <property type="evidence" value="ECO:0007669"/>
    <property type="project" value="UniProtKB-SubCell"/>
</dbReference>
<dbReference type="Proteomes" id="UP000801428">
    <property type="component" value="Unassembled WGS sequence"/>
</dbReference>
<dbReference type="PANTHER" id="PTHR16932:SF18">
    <property type="entry name" value="INTERFERON, ALPHA-INDUCIBLE PROTEIN 27-LIKE 2"/>
    <property type="match status" value="1"/>
</dbReference>
<proteinExistence type="inferred from homology"/>
<dbReference type="InterPro" id="IPR009311">
    <property type="entry name" value="IFI6/IFI27-like"/>
</dbReference>
<sequence>MAARLQLISSHLVSGSNSGIVELIVESILSTGLHNATAAAIYLQSYTSNLSASTAELVLRTLAAKVHTAKEGASPKFREAYNKAVEGAQMIGGFVKEHPVYSTVIVLGILAIMCPPIIHALGFTLNGVTKVLLLINPDTPGRQRHHDLLVHVTMAALLAAIIECMVGAPQEDYLDLDEKQAIALNQASHPLDEIANDVVNTILRAEKTGAGLKAELNSIVGSYGWKEYLAEKILDKLGAALQGAHDKLGPAIRDAYHKAWTAANEIEGFVIQHPVMCSIIALGVLVVIAPWVIEALGFAELGPVEGSFAAWWQSTYEGLVPKGSLFSFFQRLGMVWLRH</sequence>
<comment type="subcellular location">
    <subcellularLocation>
        <location evidence="1">Membrane</location>
        <topology evidence="1">Multi-pass membrane protein</topology>
    </subcellularLocation>
</comment>
<keyword evidence="5 6" id="KW-0472">Membrane</keyword>
<accession>A0A9P4TMI8</accession>
<comment type="similarity">
    <text evidence="2">Belongs to the IFI6/IFI27 family.</text>
</comment>